<feature type="region of interest" description="Disordered" evidence="1">
    <location>
        <begin position="38"/>
        <end position="70"/>
    </location>
</feature>
<reference evidence="2" key="1">
    <citation type="submission" date="2020-11" db="EMBL/GenBank/DDBJ databases">
        <authorList>
            <person name="Tran Van P."/>
        </authorList>
    </citation>
    <scope>NUCLEOTIDE SEQUENCE</scope>
</reference>
<dbReference type="EMBL" id="OE847940">
    <property type="protein sequence ID" value="CAD7611934.1"/>
    <property type="molecule type" value="Genomic_DNA"/>
</dbReference>
<proteinExistence type="predicted"/>
<organism evidence="2">
    <name type="scientific">Timema genevievae</name>
    <name type="common">Walking stick</name>
    <dbReference type="NCBI Taxonomy" id="629358"/>
    <lineage>
        <taxon>Eukaryota</taxon>
        <taxon>Metazoa</taxon>
        <taxon>Ecdysozoa</taxon>
        <taxon>Arthropoda</taxon>
        <taxon>Hexapoda</taxon>
        <taxon>Insecta</taxon>
        <taxon>Pterygota</taxon>
        <taxon>Neoptera</taxon>
        <taxon>Polyneoptera</taxon>
        <taxon>Phasmatodea</taxon>
        <taxon>Timematodea</taxon>
        <taxon>Timematoidea</taxon>
        <taxon>Timematidae</taxon>
        <taxon>Timema</taxon>
    </lineage>
</organism>
<evidence type="ECO:0000256" key="1">
    <source>
        <dbReference type="SAM" id="MobiDB-lite"/>
    </source>
</evidence>
<accession>A0A7R9PSL4</accession>
<protein>
    <submittedName>
        <fullName evidence="2">Uncharacterized protein</fullName>
    </submittedName>
</protein>
<evidence type="ECO:0000313" key="2">
    <source>
        <dbReference type="EMBL" id="CAD7611934.1"/>
    </source>
</evidence>
<dbReference type="AlphaFoldDB" id="A0A7R9PSL4"/>
<name>A0A7R9PSL4_TIMGE</name>
<gene>
    <name evidence="2" type="ORF">TGEB3V08_LOCUS11079</name>
</gene>
<feature type="compositionally biased region" description="Basic and acidic residues" evidence="1">
    <location>
        <begin position="38"/>
        <end position="55"/>
    </location>
</feature>
<sequence>MTGILGFDPDHVERGLLDSALPAVFTAPLPPFTTRESVAKRVPRADRKKQSDSRCLRGGKNPLSTPNRDFSPAPVIYSLGYHESDALDRLATEFSQPDHRFSKPTRGSSSLTRKGYTHEVTMTSNAIRGIRRKKSTLSEVKVAVVGAPAVGKSG</sequence>